<evidence type="ECO:0000256" key="1">
    <source>
        <dbReference type="SAM" id="Coils"/>
    </source>
</evidence>
<evidence type="ECO:0000256" key="3">
    <source>
        <dbReference type="SAM" id="Phobius"/>
    </source>
</evidence>
<proteinExistence type="predicted"/>
<sequence length="567" mass="62697">MAYKNCVYAIPSKRCEWSDSVAESKNSFRTSNLQDLSSSPILPLIPSGSPPAMSFNGDSTDRVPNGAIKSGNLSLHNYHNNNNNNNDPSCPPPPAHRKVPVIFTKKASVNMNPMPDDDKALHGPTTATTTSYQDTKERETYDHDPYLTPSDPPFYMESSFSSLNDYPQSPTSEASGFSDNLKMRGRRSQRFDSGVEDCDSLRGSKTGLASSMPAATSSASSYPRLSTHYEQHYEDIDQYRGNNKPIQRSSTDKTALSNDFRTPNELLRLPQVNIAGITHSDSEDGDHIQPASIAEMVSCPTRGQQTSNREVYSPSESHLYSPLEGHKPVPLGTSSSPGRGACCCLAFALLILFCISMAALGISIYLLLNNQNGNEARALPSTFSTSSIPSVSSDNTLQQLKEEINLLKAENYELRELVRDHKLNLSLKIQPLEQDVSYLVSKQDNFSSTLHSVETRLETQIAEISLKPGPQGRPGVANFSLCSFHQFIKSAPSSSSRFTDTDYYPNEEILNKTFVIFAYCSYNGATSVQLESKKVSEHYQYRCVCRGYAGETLTRCGIHYWACPREQ</sequence>
<feature type="region of interest" description="Disordered" evidence="2">
    <location>
        <begin position="114"/>
        <end position="141"/>
    </location>
</feature>
<evidence type="ECO:0000313" key="4">
    <source>
        <dbReference type="Proteomes" id="UP000694888"/>
    </source>
</evidence>
<reference evidence="5" key="1">
    <citation type="submission" date="2025-08" db="UniProtKB">
        <authorList>
            <consortium name="RefSeq"/>
        </authorList>
    </citation>
    <scope>IDENTIFICATION</scope>
</reference>
<feature type="compositionally biased region" description="Low complexity" evidence="2">
    <location>
        <begin position="72"/>
        <end position="88"/>
    </location>
</feature>
<feature type="coiled-coil region" evidence="1">
    <location>
        <begin position="390"/>
        <end position="417"/>
    </location>
</feature>
<keyword evidence="3" id="KW-1133">Transmembrane helix</keyword>
<keyword evidence="3" id="KW-0472">Membrane</keyword>
<dbReference type="GeneID" id="101863829"/>
<feature type="compositionally biased region" description="Low complexity" evidence="2">
    <location>
        <begin position="209"/>
        <end position="221"/>
    </location>
</feature>
<keyword evidence="4" id="KW-1185">Reference proteome</keyword>
<accession>A0ABM0JW78</accession>
<feature type="region of interest" description="Disordered" evidence="2">
    <location>
        <begin position="68"/>
        <end position="98"/>
    </location>
</feature>
<feature type="region of interest" description="Disordered" evidence="2">
    <location>
        <begin position="184"/>
        <end position="223"/>
    </location>
</feature>
<feature type="transmembrane region" description="Helical" evidence="3">
    <location>
        <begin position="345"/>
        <end position="368"/>
    </location>
</feature>
<gene>
    <name evidence="5" type="primary">LOC101863829</name>
</gene>
<dbReference type="Proteomes" id="UP000694888">
    <property type="component" value="Unplaced"/>
</dbReference>
<evidence type="ECO:0000256" key="2">
    <source>
        <dbReference type="SAM" id="MobiDB-lite"/>
    </source>
</evidence>
<name>A0ABM0JW78_APLCA</name>
<protein>
    <submittedName>
        <fullName evidence="5">Uncharacterized protein LOC101863829 isoform X1</fullName>
    </submittedName>
</protein>
<evidence type="ECO:0000313" key="5">
    <source>
        <dbReference type="RefSeq" id="XP_005102962.1"/>
    </source>
</evidence>
<organism evidence="4 5">
    <name type="scientific">Aplysia californica</name>
    <name type="common">California sea hare</name>
    <dbReference type="NCBI Taxonomy" id="6500"/>
    <lineage>
        <taxon>Eukaryota</taxon>
        <taxon>Metazoa</taxon>
        <taxon>Spiralia</taxon>
        <taxon>Lophotrochozoa</taxon>
        <taxon>Mollusca</taxon>
        <taxon>Gastropoda</taxon>
        <taxon>Heterobranchia</taxon>
        <taxon>Euthyneura</taxon>
        <taxon>Tectipleura</taxon>
        <taxon>Aplysiida</taxon>
        <taxon>Aplysioidea</taxon>
        <taxon>Aplysiidae</taxon>
        <taxon>Aplysia</taxon>
    </lineage>
</organism>
<keyword evidence="1" id="KW-0175">Coiled coil</keyword>
<dbReference type="RefSeq" id="XP_005102962.1">
    <property type="nucleotide sequence ID" value="XM_005102905.3"/>
</dbReference>
<keyword evidence="3" id="KW-0812">Transmembrane</keyword>